<organism evidence="1">
    <name type="scientific">uncultured Chloroflexota bacterium</name>
    <dbReference type="NCBI Taxonomy" id="166587"/>
    <lineage>
        <taxon>Bacteria</taxon>
        <taxon>Bacillati</taxon>
        <taxon>Chloroflexota</taxon>
        <taxon>environmental samples</taxon>
    </lineage>
</organism>
<evidence type="ECO:0000313" key="1">
    <source>
        <dbReference type="EMBL" id="CAA9267267.1"/>
    </source>
</evidence>
<gene>
    <name evidence="1" type="ORF">AVDCRST_MAG77-3720</name>
</gene>
<reference evidence="1" key="1">
    <citation type="submission" date="2020-02" db="EMBL/GenBank/DDBJ databases">
        <authorList>
            <person name="Meier V. D."/>
        </authorList>
    </citation>
    <scope>NUCLEOTIDE SEQUENCE</scope>
    <source>
        <strain evidence="1">AVDCRST_MAG77</strain>
    </source>
</reference>
<protein>
    <submittedName>
        <fullName evidence="1">Uncharacterized protein</fullName>
    </submittedName>
</protein>
<accession>A0A6J4J0P6</accession>
<sequence length="83" mass="9332">MTRSELHDLVDDLPEDAVDGAAMFLKQVVQRRIDPDQLWFWSPEWQAKEREVDAGIASGEPGTLHKSDEDFLAALQSRVKPAA</sequence>
<dbReference type="EMBL" id="CADCTC010000170">
    <property type="protein sequence ID" value="CAA9267267.1"/>
    <property type="molecule type" value="Genomic_DNA"/>
</dbReference>
<dbReference type="AlphaFoldDB" id="A0A6J4J0P6"/>
<name>A0A6J4J0P6_9CHLR</name>
<proteinExistence type="predicted"/>